<sequence>MRAALLAALLLALAAAAELVGTPSMDIAYWATLSQVSAASPSGTWWSIPAQYPLIASDPLGRCVAVADRPYLLAASINSTAGAVSVKYAYASIVALYASNGYLLYAKAFNDTAVTAIATDCEAAAVGAMDGRVYVLPANGTYALGSPITALAVLNGTVYAGTEDGGLYEISPAGPQLLAAHPGYVFKIAATARGIYAFWLSEGPEVYVYPLGATITPGAVKAFSTEGAVAAAAVSQDGSTIAVGVYDQLYVYRDGELWYAASLASAPLSIALSANGSIAVVGTRDGHVLVFWNGEEAAQWDVGAPVTSLAVSYTGTAIAYEAAASSIGWVDLAPLRITLRGPPQCSEVPITISAGGANYTYAAANGSTLLAPAGPVTIYPGPVAYGDYRCAPLQPNYTAVVPGTAVLEYGIQYRISKSELVSGPSWAYGPTTFYAPPVLPAQAIGTSLVNATYALAEWLVNNTPMPPSRPLRWTCMGRPQYKRYTRRRPPSPIPTGARRRAGAGLHLALGAGGGAYARLGRL</sequence>
<evidence type="ECO:0000313" key="2">
    <source>
        <dbReference type="Proteomes" id="UP000033636"/>
    </source>
</evidence>
<evidence type="ECO:0000313" key="1">
    <source>
        <dbReference type="EMBL" id="MFB6491449.1"/>
    </source>
</evidence>
<reference evidence="1" key="1">
    <citation type="submission" date="2024-07" db="EMBL/GenBank/DDBJ databases">
        <title>Metagenome and Metagenome-Assembled Genomes of Archaea from a hot spring from the geothermal field of Los Azufres, Mexico.</title>
        <authorList>
            <person name="Marin-Paredes R."/>
            <person name="Martinez-Romero E."/>
            <person name="Servin-Garciduenas L.E."/>
        </authorList>
    </citation>
    <scope>NUCLEOTIDE SEQUENCE</scope>
</reference>
<organism evidence="1 2">
    <name type="scientific">Thermoproteus sp. AZ2</name>
    <dbReference type="NCBI Taxonomy" id="1609232"/>
    <lineage>
        <taxon>Archaea</taxon>
        <taxon>Thermoproteota</taxon>
        <taxon>Thermoprotei</taxon>
        <taxon>Thermoproteales</taxon>
        <taxon>Thermoproteaceae</taxon>
        <taxon>Thermoproteus</taxon>
    </lineage>
</organism>
<proteinExistence type="predicted"/>
<accession>A0ACC6V3X2</accession>
<comment type="caution">
    <text evidence="1">The sequence shown here is derived from an EMBL/GenBank/DDBJ whole genome shotgun (WGS) entry which is preliminary data.</text>
</comment>
<dbReference type="Proteomes" id="UP000033636">
    <property type="component" value="Unassembled WGS sequence"/>
</dbReference>
<name>A0ACC6V3X2_9CREN</name>
<gene>
    <name evidence="1" type="ORF">TU35_009520</name>
</gene>
<dbReference type="EMBL" id="JZWT02000035">
    <property type="protein sequence ID" value="MFB6491449.1"/>
    <property type="molecule type" value="Genomic_DNA"/>
</dbReference>
<protein>
    <submittedName>
        <fullName evidence="1">Uncharacterized protein</fullName>
    </submittedName>
</protein>